<organism evidence="1 2">
    <name type="scientific">Carnegiea gigantea</name>
    <dbReference type="NCBI Taxonomy" id="171969"/>
    <lineage>
        <taxon>Eukaryota</taxon>
        <taxon>Viridiplantae</taxon>
        <taxon>Streptophyta</taxon>
        <taxon>Embryophyta</taxon>
        <taxon>Tracheophyta</taxon>
        <taxon>Spermatophyta</taxon>
        <taxon>Magnoliopsida</taxon>
        <taxon>eudicotyledons</taxon>
        <taxon>Gunneridae</taxon>
        <taxon>Pentapetalae</taxon>
        <taxon>Caryophyllales</taxon>
        <taxon>Cactineae</taxon>
        <taxon>Cactaceae</taxon>
        <taxon>Cactoideae</taxon>
        <taxon>Echinocereeae</taxon>
        <taxon>Carnegiea</taxon>
    </lineage>
</organism>
<name>A0A9Q1QMJ3_9CARY</name>
<proteinExistence type="predicted"/>
<gene>
    <name evidence="1" type="ORF">Cgig2_033600</name>
</gene>
<dbReference type="EMBL" id="JAKOGI010000043">
    <property type="protein sequence ID" value="KAJ8447031.1"/>
    <property type="molecule type" value="Genomic_DNA"/>
</dbReference>
<evidence type="ECO:0000313" key="2">
    <source>
        <dbReference type="Proteomes" id="UP001153076"/>
    </source>
</evidence>
<dbReference type="GO" id="GO:0003682">
    <property type="term" value="F:chromatin binding"/>
    <property type="evidence" value="ECO:0007669"/>
    <property type="project" value="InterPro"/>
</dbReference>
<evidence type="ECO:0008006" key="3">
    <source>
        <dbReference type="Google" id="ProtNLM"/>
    </source>
</evidence>
<dbReference type="InterPro" id="IPR055315">
    <property type="entry name" value="Cramped-like"/>
</dbReference>
<accession>A0A9Q1QMJ3</accession>
<dbReference type="PANTHER" id="PTHR21677">
    <property type="entry name" value="CRAMPED PROTEIN"/>
    <property type="match status" value="1"/>
</dbReference>
<evidence type="ECO:0000313" key="1">
    <source>
        <dbReference type="EMBL" id="KAJ8447031.1"/>
    </source>
</evidence>
<comment type="caution">
    <text evidence="1">The sequence shown here is derived from an EMBL/GenBank/DDBJ whole genome shotgun (WGS) entry which is preliminary data.</text>
</comment>
<dbReference type="PANTHER" id="PTHR21677:SF4">
    <property type="entry name" value="TSL-KINASE INTERACTING-LIKE PROTEIN"/>
    <property type="match status" value="1"/>
</dbReference>
<dbReference type="GO" id="GO:0007389">
    <property type="term" value="P:pattern specification process"/>
    <property type="evidence" value="ECO:0007669"/>
    <property type="project" value="TreeGrafter"/>
</dbReference>
<dbReference type="Proteomes" id="UP001153076">
    <property type="component" value="Unassembled WGS sequence"/>
</dbReference>
<reference evidence="1" key="1">
    <citation type="submission" date="2022-04" db="EMBL/GenBank/DDBJ databases">
        <title>Carnegiea gigantea Genome sequencing and assembly v2.</title>
        <authorList>
            <person name="Copetti D."/>
            <person name="Sanderson M.J."/>
            <person name="Burquez A."/>
            <person name="Wojciechowski M.F."/>
        </authorList>
    </citation>
    <scope>NUCLEOTIDE SEQUENCE</scope>
    <source>
        <strain evidence="1">SGP5-SGP5p</strain>
        <tissue evidence="1">Aerial part</tissue>
    </source>
</reference>
<keyword evidence="2" id="KW-1185">Reference proteome</keyword>
<dbReference type="OrthoDB" id="745018at2759"/>
<protein>
    <recommendedName>
        <fullName evidence="3">TSL-kinase interacting protein 1</fullName>
    </recommendedName>
</protein>
<dbReference type="GO" id="GO:0005634">
    <property type="term" value="C:nucleus"/>
    <property type="evidence" value="ECO:0007669"/>
    <property type="project" value="TreeGrafter"/>
</dbReference>
<sequence length="452" mass="49053">MSSEHHDTTSNKVASAGTVNRMPAIIEQEEKQMPHQAAKIKLQLFPLDEEIRRGLEQDGHNPFLELILRPRKKIPSIINHLCKKWGSSSIAKGELMLFPFNIVVHNLTTSRRWTSSDVGICAGNVHASIGSPDIFRLRYGWFSGHLNGLSSSPSLGCTEPSHLERISPSKTENPACLTQMEVKSGDSMPCIANEVTNVAVEQTVFAESHLVVHNQAEVENGSLNPSRTSKLETEGTVDEKPLAEQFKYEDPRMQDDVSLTPLLWSDLSNISIGGLLSEASLQGRFSNQDSKLGGGRLTSQPAAVVSDSLDAFINQITCPQATSTLTPDMPSSILDAEDTCHSFAVLKPSLSSGKDFLTLGRRAFSELSNQSGAPRPFKCPKSEDDALEGATVMSADGEQKTDPLPCSAVFNNENSLGLSSIGWNDSLGPFDRPLTSRQIINDDSISIGGLVR</sequence>
<dbReference type="AlphaFoldDB" id="A0A9Q1QMJ3"/>